<dbReference type="OrthoDB" id="10473623at2759"/>
<proteinExistence type="predicted"/>
<feature type="region of interest" description="Disordered" evidence="1">
    <location>
        <begin position="24"/>
        <end position="45"/>
    </location>
</feature>
<gene>
    <name evidence="2" type="ORF">MICPUCDRAFT_50518</name>
</gene>
<dbReference type="RefSeq" id="XP_003055104.1">
    <property type="nucleotide sequence ID" value="XM_003055058.1"/>
</dbReference>
<dbReference type="KEGG" id="mpp:MICPUCDRAFT_50518"/>
<accession>C1MIC5</accession>
<dbReference type="EMBL" id="GG663735">
    <property type="protein sequence ID" value="EEH60356.1"/>
    <property type="molecule type" value="Genomic_DNA"/>
</dbReference>
<reference evidence="2 3" key="1">
    <citation type="journal article" date="2009" name="Science">
        <title>Green evolution and dynamic adaptations revealed by genomes of the marine picoeukaryotes Micromonas.</title>
        <authorList>
            <person name="Worden A.Z."/>
            <person name="Lee J.H."/>
            <person name="Mock T."/>
            <person name="Rouze P."/>
            <person name="Simmons M.P."/>
            <person name="Aerts A.L."/>
            <person name="Allen A.E."/>
            <person name="Cuvelier M.L."/>
            <person name="Derelle E."/>
            <person name="Everett M.V."/>
            <person name="Foulon E."/>
            <person name="Grimwood J."/>
            <person name="Gundlach H."/>
            <person name="Henrissat B."/>
            <person name="Napoli C."/>
            <person name="McDonald S.M."/>
            <person name="Parker M.S."/>
            <person name="Rombauts S."/>
            <person name="Salamov A."/>
            <person name="Von Dassow P."/>
            <person name="Badger J.H."/>
            <person name="Coutinho P.M."/>
            <person name="Demir E."/>
            <person name="Dubchak I."/>
            <person name="Gentemann C."/>
            <person name="Eikrem W."/>
            <person name="Gready J.E."/>
            <person name="John U."/>
            <person name="Lanier W."/>
            <person name="Lindquist E.A."/>
            <person name="Lucas S."/>
            <person name="Mayer K.F."/>
            <person name="Moreau H."/>
            <person name="Not F."/>
            <person name="Otillar R."/>
            <person name="Panaud O."/>
            <person name="Pangilinan J."/>
            <person name="Paulsen I."/>
            <person name="Piegu B."/>
            <person name="Poliakov A."/>
            <person name="Robbens S."/>
            <person name="Schmutz J."/>
            <person name="Toulza E."/>
            <person name="Wyss T."/>
            <person name="Zelensky A."/>
            <person name="Zhou K."/>
            <person name="Armbrust E.V."/>
            <person name="Bhattacharya D."/>
            <person name="Goodenough U.W."/>
            <person name="Van de Peer Y."/>
            <person name="Grigoriev I.V."/>
        </authorList>
    </citation>
    <scope>NUCLEOTIDE SEQUENCE [LARGE SCALE GENOMIC DNA]</scope>
    <source>
        <strain evidence="2 3">CCMP1545</strain>
    </source>
</reference>
<evidence type="ECO:0000313" key="3">
    <source>
        <dbReference type="Proteomes" id="UP000001876"/>
    </source>
</evidence>
<dbReference type="OMA" id="APYEQEW"/>
<dbReference type="AlphaFoldDB" id="C1MIC5"/>
<sequence length="270" mass="29024">MDCYLSLPLAVTCRSFCSLSSSHSASARTTSRRPPRARDSSPSADATCRMNALGRVAARSVLVSSVSRVSRASSSRVGSLRRATTTARRGVAAAVASADDVPSFVGRWTRASEESVNAAAYLAAHGLTPEKAAERALAPYEQEWRETGEEEGEFRVLTDPGTGKGVRSIVYPLGEWEEPFKGGSELFGEEGGSVFRNTSYEDHPSAGGKVHLTESVTPLGWEATQRTLEDANTMIVERTFTPRNADGSGGDQVSSREVFKRVVIFKPMDA</sequence>
<evidence type="ECO:0000256" key="1">
    <source>
        <dbReference type="SAM" id="MobiDB-lite"/>
    </source>
</evidence>
<name>C1MIC5_MICPC</name>
<dbReference type="GeneID" id="9680342"/>
<keyword evidence="3" id="KW-1185">Reference proteome</keyword>
<dbReference type="Proteomes" id="UP000001876">
    <property type="component" value="Unassembled WGS sequence"/>
</dbReference>
<protein>
    <submittedName>
        <fullName evidence="2">Predicted protein</fullName>
    </submittedName>
</protein>
<organism evidence="3">
    <name type="scientific">Micromonas pusilla (strain CCMP1545)</name>
    <name type="common">Picoplanktonic green alga</name>
    <dbReference type="NCBI Taxonomy" id="564608"/>
    <lineage>
        <taxon>Eukaryota</taxon>
        <taxon>Viridiplantae</taxon>
        <taxon>Chlorophyta</taxon>
        <taxon>Mamiellophyceae</taxon>
        <taxon>Mamiellales</taxon>
        <taxon>Mamiellaceae</taxon>
        <taxon>Micromonas</taxon>
    </lineage>
</organism>
<evidence type="ECO:0000313" key="2">
    <source>
        <dbReference type="EMBL" id="EEH60356.1"/>
    </source>
</evidence>